<accession>A0A4Y2F5Y3</accession>
<dbReference type="AlphaFoldDB" id="A0A4Y2F5Y3"/>
<dbReference type="Proteomes" id="UP000499080">
    <property type="component" value="Unassembled WGS sequence"/>
</dbReference>
<keyword evidence="2" id="KW-1185">Reference proteome</keyword>
<gene>
    <name evidence="1" type="ORF">AVEN_58403_1</name>
</gene>
<comment type="caution">
    <text evidence="1">The sequence shown here is derived from an EMBL/GenBank/DDBJ whole genome shotgun (WGS) entry which is preliminary data.</text>
</comment>
<reference evidence="1 2" key="1">
    <citation type="journal article" date="2019" name="Sci. Rep.">
        <title>Orb-weaving spider Araneus ventricosus genome elucidates the spidroin gene catalogue.</title>
        <authorList>
            <person name="Kono N."/>
            <person name="Nakamura H."/>
            <person name="Ohtoshi R."/>
            <person name="Moran D.A.P."/>
            <person name="Shinohara A."/>
            <person name="Yoshida Y."/>
            <person name="Fujiwara M."/>
            <person name="Mori M."/>
            <person name="Tomita M."/>
            <person name="Arakawa K."/>
        </authorList>
    </citation>
    <scope>NUCLEOTIDE SEQUENCE [LARGE SCALE GENOMIC DNA]</scope>
</reference>
<proteinExistence type="predicted"/>
<evidence type="ECO:0000313" key="1">
    <source>
        <dbReference type="EMBL" id="GBM35719.1"/>
    </source>
</evidence>
<sequence length="77" mass="8636">MSLPPRTHHEYTDMSYCRLSKQELASPVGKVMVGLWAPPPVIPRIFFGRDMAVARWLATRTLASILESIAEAVIQNL</sequence>
<organism evidence="1 2">
    <name type="scientific">Araneus ventricosus</name>
    <name type="common">Orbweaver spider</name>
    <name type="synonym">Epeira ventricosa</name>
    <dbReference type="NCBI Taxonomy" id="182803"/>
    <lineage>
        <taxon>Eukaryota</taxon>
        <taxon>Metazoa</taxon>
        <taxon>Ecdysozoa</taxon>
        <taxon>Arthropoda</taxon>
        <taxon>Chelicerata</taxon>
        <taxon>Arachnida</taxon>
        <taxon>Araneae</taxon>
        <taxon>Araneomorphae</taxon>
        <taxon>Entelegynae</taxon>
        <taxon>Araneoidea</taxon>
        <taxon>Araneidae</taxon>
        <taxon>Araneus</taxon>
    </lineage>
</organism>
<dbReference type="EMBL" id="BGPR01000792">
    <property type="protein sequence ID" value="GBM35719.1"/>
    <property type="molecule type" value="Genomic_DNA"/>
</dbReference>
<name>A0A4Y2F5Y3_ARAVE</name>
<protein>
    <submittedName>
        <fullName evidence="1">Uncharacterized protein</fullName>
    </submittedName>
</protein>
<evidence type="ECO:0000313" key="2">
    <source>
        <dbReference type="Proteomes" id="UP000499080"/>
    </source>
</evidence>